<evidence type="ECO:0000313" key="4">
    <source>
        <dbReference type="Proteomes" id="UP000254978"/>
    </source>
</evidence>
<evidence type="ECO:0000256" key="1">
    <source>
        <dbReference type="SAM" id="MobiDB-lite"/>
    </source>
</evidence>
<proteinExistence type="predicted"/>
<organism evidence="3 4">
    <name type="scientific">Mycolicibacterium tokaiense</name>
    <dbReference type="NCBI Taxonomy" id="39695"/>
    <lineage>
        <taxon>Bacteria</taxon>
        <taxon>Bacillati</taxon>
        <taxon>Actinomycetota</taxon>
        <taxon>Actinomycetes</taxon>
        <taxon>Mycobacteriales</taxon>
        <taxon>Mycobacteriaceae</taxon>
        <taxon>Mycolicibacterium</taxon>
    </lineage>
</organism>
<feature type="region of interest" description="Disordered" evidence="1">
    <location>
        <begin position="202"/>
        <end position="223"/>
    </location>
</feature>
<keyword evidence="4" id="KW-1185">Reference proteome</keyword>
<dbReference type="EMBL" id="UGQT01000001">
    <property type="protein sequence ID" value="STZ60689.1"/>
    <property type="molecule type" value="Genomic_DNA"/>
</dbReference>
<dbReference type="OrthoDB" id="4706329at2"/>
<feature type="transmembrane region" description="Helical" evidence="2">
    <location>
        <begin position="113"/>
        <end position="132"/>
    </location>
</feature>
<name>A0A378TIW4_9MYCO</name>
<keyword evidence="2" id="KW-0472">Membrane</keyword>
<feature type="transmembrane region" description="Helical" evidence="2">
    <location>
        <begin position="84"/>
        <end position="107"/>
    </location>
</feature>
<sequence length="238" mass="24498">MADVTSVTTEDSIPAADVSGAPTSPTAETVTAQRVWKMPSPPAHRVDQAGRAARIALAGIGTALAASARFVGRIVTGAWRAIEAVPASLQLFGAALLALLFGLAGALTGTGTLSLICTVVVVPLSALVLGALGQRWHSGPRSESGDRPSVPTSELHRSVEYVDKKLAVALTSFGTDRHQQAVIALFQAKTAVELTLGTEQDGAGAIDLPGDEQTARPRIRVGSVSKSLLRESNSMAAS</sequence>
<keyword evidence="2" id="KW-1133">Transmembrane helix</keyword>
<accession>A0A378TIW4</accession>
<dbReference type="AlphaFoldDB" id="A0A378TIW4"/>
<feature type="region of interest" description="Disordered" evidence="1">
    <location>
        <begin position="1"/>
        <end position="26"/>
    </location>
</feature>
<dbReference type="Proteomes" id="UP000254978">
    <property type="component" value="Unassembled WGS sequence"/>
</dbReference>
<feature type="transmembrane region" description="Helical" evidence="2">
    <location>
        <begin position="52"/>
        <end position="72"/>
    </location>
</feature>
<evidence type="ECO:0008006" key="5">
    <source>
        <dbReference type="Google" id="ProtNLM"/>
    </source>
</evidence>
<reference evidence="3 4" key="1">
    <citation type="submission" date="2018-06" db="EMBL/GenBank/DDBJ databases">
        <authorList>
            <consortium name="Pathogen Informatics"/>
            <person name="Doyle S."/>
        </authorList>
    </citation>
    <scope>NUCLEOTIDE SEQUENCE [LARGE SCALE GENOMIC DNA]</scope>
    <source>
        <strain evidence="3 4">NCTC10821</strain>
    </source>
</reference>
<feature type="compositionally biased region" description="Polar residues" evidence="1">
    <location>
        <begin position="1"/>
        <end position="11"/>
    </location>
</feature>
<gene>
    <name evidence="3" type="ORF">NCTC10821_04233</name>
</gene>
<keyword evidence="2" id="KW-0812">Transmembrane</keyword>
<evidence type="ECO:0000256" key="2">
    <source>
        <dbReference type="SAM" id="Phobius"/>
    </source>
</evidence>
<evidence type="ECO:0000313" key="3">
    <source>
        <dbReference type="EMBL" id="STZ60689.1"/>
    </source>
</evidence>
<protein>
    <recommendedName>
        <fullName evidence="5">Transmembrane protein</fullName>
    </recommendedName>
</protein>